<evidence type="ECO:0000313" key="9">
    <source>
        <dbReference type="EMBL" id="CCI81060.1"/>
    </source>
</evidence>
<dbReference type="CDD" id="cd00209">
    <property type="entry name" value="DHFR"/>
    <property type="match status" value="1"/>
</dbReference>
<accession>I7KG93</accession>
<dbReference type="Pfam" id="PF00186">
    <property type="entry name" value="DHFR_1"/>
    <property type="match status" value="1"/>
</dbReference>
<protein>
    <recommendedName>
        <fullName evidence="3 7">Dihydrofolate reductase</fullName>
        <ecNumber evidence="3 7">1.5.1.3</ecNumber>
    </recommendedName>
</protein>
<dbReference type="PIRSF" id="PIRSF000194">
    <property type="entry name" value="DHFR"/>
    <property type="match status" value="1"/>
</dbReference>
<dbReference type="GO" id="GO:0050661">
    <property type="term" value="F:NADP binding"/>
    <property type="evidence" value="ECO:0007669"/>
    <property type="project" value="InterPro"/>
</dbReference>
<evidence type="ECO:0000256" key="1">
    <source>
        <dbReference type="ARBA" id="ARBA00004903"/>
    </source>
</evidence>
<comment type="catalytic activity">
    <reaction evidence="7">
        <text>(6S)-5,6,7,8-tetrahydrofolate + NADP(+) = 7,8-dihydrofolate + NADPH + H(+)</text>
        <dbReference type="Rhea" id="RHEA:15009"/>
        <dbReference type="ChEBI" id="CHEBI:15378"/>
        <dbReference type="ChEBI" id="CHEBI:57451"/>
        <dbReference type="ChEBI" id="CHEBI:57453"/>
        <dbReference type="ChEBI" id="CHEBI:57783"/>
        <dbReference type="ChEBI" id="CHEBI:58349"/>
        <dbReference type="EC" id="1.5.1.3"/>
    </reaction>
</comment>
<dbReference type="GO" id="GO:0004146">
    <property type="term" value="F:dihydrofolate reductase activity"/>
    <property type="evidence" value="ECO:0007669"/>
    <property type="project" value="UniProtKB-EC"/>
</dbReference>
<dbReference type="RefSeq" id="WP_008469667.1">
    <property type="nucleotide sequence ID" value="NZ_AYZP01000001.1"/>
</dbReference>
<dbReference type="PATRIC" id="fig|1423758.3.peg.182"/>
<evidence type="ECO:0000256" key="7">
    <source>
        <dbReference type="PIRNR" id="PIRNR000194"/>
    </source>
</evidence>
<evidence type="ECO:0000256" key="4">
    <source>
        <dbReference type="ARBA" id="ARBA00022563"/>
    </source>
</evidence>
<dbReference type="InterPro" id="IPR024072">
    <property type="entry name" value="DHFR-like_dom_sf"/>
</dbReference>
<dbReference type="GO" id="GO:0046655">
    <property type="term" value="P:folic acid metabolic process"/>
    <property type="evidence" value="ECO:0007669"/>
    <property type="project" value="TreeGrafter"/>
</dbReference>
<dbReference type="GO" id="GO:0046452">
    <property type="term" value="P:dihydrofolate metabolic process"/>
    <property type="evidence" value="ECO:0007669"/>
    <property type="project" value="TreeGrafter"/>
</dbReference>
<keyword evidence="5 7" id="KW-0521">NADP</keyword>
<evidence type="ECO:0000259" key="8">
    <source>
        <dbReference type="PROSITE" id="PS51330"/>
    </source>
</evidence>
<dbReference type="InterPro" id="IPR012259">
    <property type="entry name" value="DHFR"/>
</dbReference>
<evidence type="ECO:0000256" key="2">
    <source>
        <dbReference type="ARBA" id="ARBA00009539"/>
    </source>
</evidence>
<dbReference type="Proteomes" id="UP000009320">
    <property type="component" value="Unassembled WGS sequence"/>
</dbReference>
<evidence type="ECO:0000256" key="5">
    <source>
        <dbReference type="ARBA" id="ARBA00022857"/>
    </source>
</evidence>
<organism evidence="9 10">
    <name type="scientific">Lactobacillus hominis DSM 23910 = CRBIP 24.179</name>
    <dbReference type="NCBI Taxonomy" id="1423758"/>
    <lineage>
        <taxon>Bacteria</taxon>
        <taxon>Bacillati</taxon>
        <taxon>Bacillota</taxon>
        <taxon>Bacilli</taxon>
        <taxon>Lactobacillales</taxon>
        <taxon>Lactobacillaceae</taxon>
        <taxon>Lactobacillus</taxon>
    </lineage>
</organism>
<dbReference type="PRINTS" id="PR00070">
    <property type="entry name" value="DHFR"/>
</dbReference>
<dbReference type="PANTHER" id="PTHR48069">
    <property type="entry name" value="DIHYDROFOLATE REDUCTASE"/>
    <property type="match status" value="1"/>
</dbReference>
<comment type="function">
    <text evidence="7">Key enzyme in folate metabolism. Catalyzes an essential reaction for de novo glycine and purine synthesis, and for DNA precursor synthesis.</text>
</comment>
<evidence type="ECO:0000256" key="3">
    <source>
        <dbReference type="ARBA" id="ARBA00012856"/>
    </source>
</evidence>
<dbReference type="EMBL" id="CAKE01000001">
    <property type="protein sequence ID" value="CCI81060.1"/>
    <property type="molecule type" value="Genomic_DNA"/>
</dbReference>
<evidence type="ECO:0000256" key="6">
    <source>
        <dbReference type="ARBA" id="ARBA00023002"/>
    </source>
</evidence>
<evidence type="ECO:0000313" key="10">
    <source>
        <dbReference type="Proteomes" id="UP000009320"/>
    </source>
</evidence>
<dbReference type="PANTHER" id="PTHR48069:SF3">
    <property type="entry name" value="DIHYDROFOLATE REDUCTASE"/>
    <property type="match status" value="1"/>
</dbReference>
<dbReference type="AlphaFoldDB" id="I7KG93"/>
<keyword evidence="10" id="KW-1185">Reference proteome</keyword>
<proteinExistence type="inferred from homology"/>
<gene>
    <name evidence="9" type="ORF">BN55_03865</name>
</gene>
<keyword evidence="4 7" id="KW-0554">One-carbon metabolism</keyword>
<dbReference type="Gene3D" id="3.40.430.10">
    <property type="entry name" value="Dihydrofolate Reductase, subunit A"/>
    <property type="match status" value="1"/>
</dbReference>
<comment type="pathway">
    <text evidence="1 7">Cofactor biosynthesis; tetrahydrofolate biosynthesis; 5,6,7,8-tetrahydrofolate from 7,8-dihydrofolate: step 1/1.</text>
</comment>
<dbReference type="GO" id="GO:0006730">
    <property type="term" value="P:one-carbon metabolic process"/>
    <property type="evidence" value="ECO:0007669"/>
    <property type="project" value="UniProtKB-KW"/>
</dbReference>
<dbReference type="GeneID" id="82846341"/>
<comment type="caution">
    <text evidence="9">The sequence shown here is derived from an EMBL/GenBank/DDBJ whole genome shotgun (WGS) entry which is preliminary data.</text>
</comment>
<dbReference type="UniPathway" id="UPA00077">
    <property type="reaction ID" value="UER00158"/>
</dbReference>
<dbReference type="PROSITE" id="PS51330">
    <property type="entry name" value="DHFR_2"/>
    <property type="match status" value="1"/>
</dbReference>
<dbReference type="GO" id="GO:0046654">
    <property type="term" value="P:tetrahydrofolate biosynthetic process"/>
    <property type="evidence" value="ECO:0007669"/>
    <property type="project" value="UniProtKB-UniPathway"/>
</dbReference>
<reference evidence="9 10" key="1">
    <citation type="submission" date="2012-06" db="EMBL/GenBank/DDBJ databases">
        <title>Draft Genome Sequence of Lactobacillus hominis Strain CRBIP 24.179T, isolated from human intestine.</title>
        <authorList>
            <person name="Cousin S."/>
            <person name="Ma L."/>
            <person name="Bizet C."/>
            <person name="Loux V."/>
            <person name="Bouchier C."/>
            <person name="Clermont D."/>
            <person name="Creno S."/>
        </authorList>
    </citation>
    <scope>NUCLEOTIDE SEQUENCE [LARGE SCALE GENOMIC DNA]</scope>
    <source>
        <strain evidence="10">CRBIP 24.179T</strain>
    </source>
</reference>
<dbReference type="EC" id="1.5.1.3" evidence="3 7"/>
<name>I7KG93_9LACO</name>
<dbReference type="GO" id="GO:0005829">
    <property type="term" value="C:cytosol"/>
    <property type="evidence" value="ECO:0007669"/>
    <property type="project" value="TreeGrafter"/>
</dbReference>
<dbReference type="eggNOG" id="COG0262">
    <property type="taxonomic scope" value="Bacteria"/>
</dbReference>
<dbReference type="InterPro" id="IPR001796">
    <property type="entry name" value="DHFR_dom"/>
</dbReference>
<dbReference type="STRING" id="1423758.FC41_GL000178"/>
<dbReference type="SUPFAM" id="SSF53597">
    <property type="entry name" value="Dihydrofolate reductase-like"/>
    <property type="match status" value="1"/>
</dbReference>
<comment type="similarity">
    <text evidence="2 7">Belongs to the dihydrofolate reductase family.</text>
</comment>
<sequence length="167" mass="19735">MIKMIWAQDLQRNIGYQGKIAWYLPADLQHFKKETLGHVMVMGSKTFTSLPKVLPKRKHYVLTHHPEKYDQIKDNPQVKIFTDLAELKNAVQEINDDVYVIGGRTIFDQFMDLADELIVTQIDSTFKGDVKASQIDMNKFKVIDREFYQRDEKNKYDYEIIKYQKLV</sequence>
<keyword evidence="6 7" id="KW-0560">Oxidoreductase</keyword>
<feature type="domain" description="DHFR" evidence="8">
    <location>
        <begin position="1"/>
        <end position="165"/>
    </location>
</feature>